<dbReference type="Proteomes" id="UP000177371">
    <property type="component" value="Unassembled WGS sequence"/>
</dbReference>
<organism evidence="4 5">
    <name type="scientific">candidate division WWE3 bacterium RBG_16_37_10</name>
    <dbReference type="NCBI Taxonomy" id="1802610"/>
    <lineage>
        <taxon>Bacteria</taxon>
        <taxon>Katanobacteria</taxon>
    </lineage>
</organism>
<dbReference type="InterPro" id="IPR034704">
    <property type="entry name" value="Ribosomal_bL28/bL31-like_sf"/>
</dbReference>
<dbReference type="GO" id="GO:0003735">
    <property type="term" value="F:structural constituent of ribosome"/>
    <property type="evidence" value="ECO:0007669"/>
    <property type="project" value="InterPro"/>
</dbReference>
<reference evidence="4 5" key="1">
    <citation type="journal article" date="2016" name="Nat. Commun.">
        <title>Thousands of microbial genomes shed light on interconnected biogeochemical processes in an aquifer system.</title>
        <authorList>
            <person name="Anantharaman K."/>
            <person name="Brown C.T."/>
            <person name="Hug L.A."/>
            <person name="Sharon I."/>
            <person name="Castelle C.J."/>
            <person name="Probst A.J."/>
            <person name="Thomas B.C."/>
            <person name="Singh A."/>
            <person name="Wilkins M.J."/>
            <person name="Karaoz U."/>
            <person name="Brodie E.L."/>
            <person name="Williams K.H."/>
            <person name="Hubbard S.S."/>
            <person name="Banfield J.F."/>
        </authorList>
    </citation>
    <scope>NUCLEOTIDE SEQUENCE [LARGE SCALE GENOMIC DNA]</scope>
</reference>
<dbReference type="GO" id="GO:0005840">
    <property type="term" value="C:ribosome"/>
    <property type="evidence" value="ECO:0007669"/>
    <property type="project" value="UniProtKB-KW"/>
</dbReference>
<evidence type="ECO:0000256" key="2">
    <source>
        <dbReference type="ARBA" id="ARBA00022980"/>
    </source>
</evidence>
<sequence>MSRICEVCGKSYLRGNKVPRGVGRRVVRRTTIRQMPNLRVKRFNLNGTNVKVVLCSSCLKRMKFEAVNTEKSANTPKA</sequence>
<dbReference type="STRING" id="1802610.A2W32_01925"/>
<comment type="caution">
    <text evidence="4">The sequence shown here is derived from an EMBL/GenBank/DDBJ whole genome shotgun (WGS) entry which is preliminary data.</text>
</comment>
<dbReference type="GO" id="GO:1990904">
    <property type="term" value="C:ribonucleoprotein complex"/>
    <property type="evidence" value="ECO:0007669"/>
    <property type="project" value="UniProtKB-KW"/>
</dbReference>
<dbReference type="Pfam" id="PF00830">
    <property type="entry name" value="Ribosomal_L28"/>
    <property type="match status" value="1"/>
</dbReference>
<dbReference type="Gene3D" id="2.30.170.40">
    <property type="entry name" value="Ribosomal protein L28/L24"/>
    <property type="match status" value="1"/>
</dbReference>
<evidence type="ECO:0008006" key="6">
    <source>
        <dbReference type="Google" id="ProtNLM"/>
    </source>
</evidence>
<evidence type="ECO:0000313" key="4">
    <source>
        <dbReference type="EMBL" id="OGC51945.1"/>
    </source>
</evidence>
<dbReference type="InterPro" id="IPR037147">
    <property type="entry name" value="Ribosomal_bL28_sf"/>
</dbReference>
<dbReference type="AlphaFoldDB" id="A0A1F4V439"/>
<gene>
    <name evidence="4" type="ORF">A2W32_01925</name>
</gene>
<accession>A0A1F4V439</accession>
<dbReference type="EMBL" id="MEUT01000007">
    <property type="protein sequence ID" value="OGC51945.1"/>
    <property type="molecule type" value="Genomic_DNA"/>
</dbReference>
<keyword evidence="2" id="KW-0689">Ribosomal protein</keyword>
<dbReference type="SUPFAM" id="SSF143800">
    <property type="entry name" value="L28p-like"/>
    <property type="match status" value="1"/>
</dbReference>
<evidence type="ECO:0000256" key="1">
    <source>
        <dbReference type="ARBA" id="ARBA00008760"/>
    </source>
</evidence>
<comment type="similarity">
    <text evidence="1">Belongs to the bacterial ribosomal protein bL28 family.</text>
</comment>
<evidence type="ECO:0000313" key="5">
    <source>
        <dbReference type="Proteomes" id="UP000177371"/>
    </source>
</evidence>
<keyword evidence="3" id="KW-0687">Ribonucleoprotein</keyword>
<evidence type="ECO:0000256" key="3">
    <source>
        <dbReference type="ARBA" id="ARBA00023274"/>
    </source>
</evidence>
<dbReference type="InterPro" id="IPR026569">
    <property type="entry name" value="Ribosomal_bL28"/>
</dbReference>
<protein>
    <recommendedName>
        <fullName evidence="6">50S ribosomal protein L28</fullName>
    </recommendedName>
</protein>
<name>A0A1F4V439_UNCKA</name>
<proteinExistence type="inferred from homology"/>